<keyword evidence="1" id="KW-0472">Membrane</keyword>
<dbReference type="EMBL" id="WOCE01000021">
    <property type="protein sequence ID" value="KAE9589813.1"/>
    <property type="molecule type" value="Genomic_DNA"/>
</dbReference>
<keyword evidence="1" id="KW-1133">Transmembrane helix</keyword>
<evidence type="ECO:0000313" key="3">
    <source>
        <dbReference type="Proteomes" id="UP000447434"/>
    </source>
</evidence>
<name>A0A6A4NCW8_LUPAL</name>
<evidence type="ECO:0000256" key="1">
    <source>
        <dbReference type="SAM" id="Phobius"/>
    </source>
</evidence>
<feature type="transmembrane region" description="Helical" evidence="1">
    <location>
        <begin position="81"/>
        <end position="101"/>
    </location>
</feature>
<evidence type="ECO:0000313" key="2">
    <source>
        <dbReference type="EMBL" id="KAE9589813.1"/>
    </source>
</evidence>
<organism evidence="2 3">
    <name type="scientific">Lupinus albus</name>
    <name type="common">White lupine</name>
    <name type="synonym">Lupinus termis</name>
    <dbReference type="NCBI Taxonomy" id="3870"/>
    <lineage>
        <taxon>Eukaryota</taxon>
        <taxon>Viridiplantae</taxon>
        <taxon>Streptophyta</taxon>
        <taxon>Embryophyta</taxon>
        <taxon>Tracheophyta</taxon>
        <taxon>Spermatophyta</taxon>
        <taxon>Magnoliopsida</taxon>
        <taxon>eudicotyledons</taxon>
        <taxon>Gunneridae</taxon>
        <taxon>Pentapetalae</taxon>
        <taxon>rosids</taxon>
        <taxon>fabids</taxon>
        <taxon>Fabales</taxon>
        <taxon>Fabaceae</taxon>
        <taxon>Papilionoideae</taxon>
        <taxon>50 kb inversion clade</taxon>
        <taxon>genistoids sensu lato</taxon>
        <taxon>core genistoids</taxon>
        <taxon>Genisteae</taxon>
        <taxon>Lupinus</taxon>
    </lineage>
</organism>
<dbReference type="Proteomes" id="UP000447434">
    <property type="component" value="Chromosome 21"/>
</dbReference>
<sequence length="155" mass="17561">MFNLCFNSITGWSGSYWSSDVRYINTHKSDICWEGQSHKRLIPYPWHEKILLVVPKKTYLCNRLELVQGSGMTYSHVSPSFSLLLSPLNVFLSIVVFFMLVSAAPTSLTLKSVPNHGMELTQLREMDMQRHGRMLQSILIKLPVDGATQVGFIVG</sequence>
<protein>
    <submittedName>
        <fullName evidence="2">Uncharacterized protein</fullName>
    </submittedName>
</protein>
<dbReference type="AlphaFoldDB" id="A0A6A4NCW8"/>
<proteinExistence type="predicted"/>
<accession>A0A6A4NCW8</accession>
<reference evidence="3" key="1">
    <citation type="journal article" date="2020" name="Nat. Commun.">
        <title>Genome sequence of the cluster root forming white lupin.</title>
        <authorList>
            <person name="Hufnagel B."/>
            <person name="Marques A."/>
            <person name="Soriano A."/>
            <person name="Marques L."/>
            <person name="Divol F."/>
            <person name="Doumas P."/>
            <person name="Sallet E."/>
            <person name="Mancinotti D."/>
            <person name="Carrere S."/>
            <person name="Marande W."/>
            <person name="Arribat S."/>
            <person name="Keller J."/>
            <person name="Huneau C."/>
            <person name="Blein T."/>
            <person name="Aime D."/>
            <person name="Laguerre M."/>
            <person name="Taylor J."/>
            <person name="Schubert V."/>
            <person name="Nelson M."/>
            <person name="Geu-Flores F."/>
            <person name="Crespi M."/>
            <person name="Gallardo-Guerrero K."/>
            <person name="Delaux P.-M."/>
            <person name="Salse J."/>
            <person name="Berges H."/>
            <person name="Guyot R."/>
            <person name="Gouzy J."/>
            <person name="Peret B."/>
        </authorList>
    </citation>
    <scope>NUCLEOTIDE SEQUENCE [LARGE SCALE GENOMIC DNA]</scope>
    <source>
        <strain evidence="3">cv. Amiga</strain>
    </source>
</reference>
<keyword evidence="1" id="KW-0812">Transmembrane</keyword>
<gene>
    <name evidence="2" type="ORF">Lalb_Chr21g0312901</name>
</gene>
<comment type="caution">
    <text evidence="2">The sequence shown here is derived from an EMBL/GenBank/DDBJ whole genome shotgun (WGS) entry which is preliminary data.</text>
</comment>
<keyword evidence="3" id="KW-1185">Reference proteome</keyword>